<evidence type="ECO:0000313" key="1">
    <source>
        <dbReference type="EMBL" id="OQD52083.1"/>
    </source>
</evidence>
<proteinExistence type="predicted"/>
<dbReference type="AlphaFoldDB" id="A0A1V6MIE1"/>
<accession>A0A1V6MIE1</accession>
<protein>
    <submittedName>
        <fullName evidence="1">Uncharacterized protein</fullName>
    </submittedName>
</protein>
<dbReference type="STRING" id="114686.BM536_036300"/>
<name>A0A1V6MIE1_9ACTN</name>
<reference evidence="2" key="1">
    <citation type="submission" date="2016-11" db="EMBL/GenBank/DDBJ databases">
        <authorList>
            <person name="Schniete J.K."/>
            <person name="Salih T."/>
            <person name="Algora Gallardo L."/>
            <person name="Martinez Fernandez S."/>
            <person name="Herron P.R."/>
        </authorList>
    </citation>
    <scope>NUCLEOTIDE SEQUENCE [LARGE SCALE GENOMIC DNA]</scope>
    <source>
        <strain evidence="2">DSM 41896</strain>
    </source>
</reference>
<dbReference type="OrthoDB" id="4954307at2"/>
<dbReference type="Proteomes" id="UP000184286">
    <property type="component" value="Unassembled WGS sequence"/>
</dbReference>
<dbReference type="EMBL" id="MPOH02000022">
    <property type="protein sequence ID" value="OQD52083.1"/>
    <property type="molecule type" value="Genomic_DNA"/>
</dbReference>
<sequence>MGAVPDPPAEPPWATRPCTCTRVSALRGPAHGRRIYDWARFETRPSHREDRRHWVLARRSVSRPEEDWK</sequence>
<comment type="caution">
    <text evidence="1">The sequence shown here is derived from an EMBL/GenBank/DDBJ whole genome shotgun (WGS) entry which is preliminary data.</text>
</comment>
<gene>
    <name evidence="1" type="ORF">BM536_036300</name>
</gene>
<evidence type="ECO:0000313" key="2">
    <source>
        <dbReference type="Proteomes" id="UP000184286"/>
    </source>
</evidence>
<organism evidence="1 2">
    <name type="scientific">Streptomyces phaeoluteigriseus</name>
    <dbReference type="NCBI Taxonomy" id="114686"/>
    <lineage>
        <taxon>Bacteria</taxon>
        <taxon>Bacillati</taxon>
        <taxon>Actinomycetota</taxon>
        <taxon>Actinomycetes</taxon>
        <taxon>Kitasatosporales</taxon>
        <taxon>Streptomycetaceae</taxon>
        <taxon>Streptomyces</taxon>
        <taxon>Streptomyces aurantiacus group</taxon>
    </lineage>
</organism>
<reference evidence="1 2" key="2">
    <citation type="submission" date="2017-02" db="EMBL/GenBank/DDBJ databases">
        <title>Draft genome sequence of Streptomyces phaeoluteigriseus type strain DSM41896.</title>
        <authorList>
            <person name="Salih T.S."/>
            <person name="Algora Gallardo L."/>
            <person name="Melo Santos T."/>
            <person name="Filgueira Martinez S."/>
            <person name="Herron P.R."/>
        </authorList>
    </citation>
    <scope>NUCLEOTIDE SEQUENCE [LARGE SCALE GENOMIC DNA]</scope>
    <source>
        <strain evidence="1 2">DSM 41896</strain>
    </source>
</reference>